<dbReference type="PANTHER" id="PTHR30332:SF17">
    <property type="entry name" value="TYPE IV PILIATION SYSTEM PROTEIN DR_0774-RELATED"/>
    <property type="match status" value="1"/>
</dbReference>
<reference evidence="4 5" key="1">
    <citation type="submission" date="2018-05" db="EMBL/GenBank/DDBJ databases">
        <title>Oceanovita maritima gen. nov., sp. nov., a marine bacterium in the family Rhodobacteraceae isolated from surface seawater of Lundu port Xiamen, China.</title>
        <authorList>
            <person name="Hetharua B.H."/>
            <person name="Min D."/>
            <person name="Liao H."/>
            <person name="Tian Y."/>
        </authorList>
    </citation>
    <scope>NUCLEOTIDE SEQUENCE [LARGE SCALE GENOMIC DNA]</scope>
    <source>
        <strain evidence="4 5">FSX-11</strain>
    </source>
</reference>
<dbReference type="PANTHER" id="PTHR30332">
    <property type="entry name" value="PROBABLE GENERAL SECRETION PATHWAY PROTEIN D"/>
    <property type="match status" value="1"/>
</dbReference>
<name>A0A2V4MMV1_9RHOB</name>
<dbReference type="PROSITE" id="PS50914">
    <property type="entry name" value="BON"/>
    <property type="match status" value="1"/>
</dbReference>
<feature type="signal peptide" evidence="2">
    <location>
        <begin position="1"/>
        <end position="27"/>
    </location>
</feature>
<keyword evidence="2" id="KW-0732">Signal</keyword>
<dbReference type="InterPro" id="IPR050810">
    <property type="entry name" value="Bact_Secretion_Sys_Channel"/>
</dbReference>
<dbReference type="Pfam" id="PF13629">
    <property type="entry name" value="T2SS-T3SS_pil_N"/>
    <property type="match status" value="1"/>
</dbReference>
<protein>
    <submittedName>
        <fullName evidence="4">General secretion pathway protein</fullName>
    </submittedName>
</protein>
<accession>A0A2V4MMV1</accession>
<proteinExistence type="inferred from homology"/>
<dbReference type="GO" id="GO:0015627">
    <property type="term" value="C:type II protein secretion system complex"/>
    <property type="evidence" value="ECO:0007669"/>
    <property type="project" value="TreeGrafter"/>
</dbReference>
<evidence type="ECO:0000259" key="3">
    <source>
        <dbReference type="PROSITE" id="PS50914"/>
    </source>
</evidence>
<comment type="caution">
    <text evidence="4">The sequence shown here is derived from an EMBL/GenBank/DDBJ whole genome shotgun (WGS) entry which is preliminary data.</text>
</comment>
<evidence type="ECO:0000256" key="2">
    <source>
        <dbReference type="SAM" id="SignalP"/>
    </source>
</evidence>
<dbReference type="RefSeq" id="WP_110795701.1">
    <property type="nucleotide sequence ID" value="NZ_KZ826483.1"/>
</dbReference>
<dbReference type="InterPro" id="IPR007055">
    <property type="entry name" value="BON_dom"/>
</dbReference>
<feature type="domain" description="BON" evidence="3">
    <location>
        <begin position="103"/>
        <end position="183"/>
    </location>
</feature>
<evidence type="ECO:0000313" key="5">
    <source>
        <dbReference type="Proteomes" id="UP000248012"/>
    </source>
</evidence>
<evidence type="ECO:0000313" key="4">
    <source>
        <dbReference type="EMBL" id="PYC48051.1"/>
    </source>
</evidence>
<comment type="similarity">
    <text evidence="1">Belongs to the bacterial secretin family.</text>
</comment>
<dbReference type="InterPro" id="IPR004846">
    <property type="entry name" value="T2SS/T3SS_dom"/>
</dbReference>
<dbReference type="InterPro" id="IPR001775">
    <property type="entry name" value="GspD/PilQ"/>
</dbReference>
<dbReference type="Pfam" id="PF04972">
    <property type="entry name" value="BON"/>
    <property type="match status" value="1"/>
</dbReference>
<organism evidence="4 5">
    <name type="scientific">Litorivita pollutaquae</name>
    <dbReference type="NCBI Taxonomy" id="2200892"/>
    <lineage>
        <taxon>Bacteria</taxon>
        <taxon>Pseudomonadati</taxon>
        <taxon>Pseudomonadota</taxon>
        <taxon>Alphaproteobacteria</taxon>
        <taxon>Rhodobacterales</taxon>
        <taxon>Paracoccaceae</taxon>
        <taxon>Litorivita</taxon>
    </lineage>
</organism>
<dbReference type="InterPro" id="IPR032789">
    <property type="entry name" value="T2SS-T3SS_pil_N"/>
</dbReference>
<dbReference type="Proteomes" id="UP000248012">
    <property type="component" value="Unassembled WGS sequence"/>
</dbReference>
<keyword evidence="5" id="KW-1185">Reference proteome</keyword>
<dbReference type="GO" id="GO:0009306">
    <property type="term" value="P:protein secretion"/>
    <property type="evidence" value="ECO:0007669"/>
    <property type="project" value="InterPro"/>
</dbReference>
<dbReference type="Pfam" id="PF00263">
    <property type="entry name" value="Secretin"/>
    <property type="match status" value="1"/>
</dbReference>
<gene>
    <name evidence="4" type="ORF">DI396_08270</name>
</gene>
<dbReference type="OrthoDB" id="9775455at2"/>
<dbReference type="EMBL" id="QFVT01000004">
    <property type="protein sequence ID" value="PYC48051.1"/>
    <property type="molecule type" value="Genomic_DNA"/>
</dbReference>
<dbReference type="PRINTS" id="PR00811">
    <property type="entry name" value="BCTERIALGSPD"/>
</dbReference>
<dbReference type="AlphaFoldDB" id="A0A2V4MMV1"/>
<evidence type="ECO:0000256" key="1">
    <source>
        <dbReference type="RuleBase" id="RU004003"/>
    </source>
</evidence>
<feature type="chain" id="PRO_5015930889" evidence="2">
    <location>
        <begin position="28"/>
        <end position="474"/>
    </location>
</feature>
<sequence>MYKSSFLKAALLGLTLSIGVAAPMAEAKNLHVVQRGMSSTLEVPMNRAVVVESDVPFAELSIANPAIADISSLSDRSIYVLGKSPGLTTLTILDGNGQLITNVDVRVAADISEFKERLRQILPGEKIEVRTANDGIVLSGTVSSAARLQRAMDLAERYAPERVSNLMSVGGVQQVMLKVRFAEMQRNVSKSLSSSLALNGSIFGGDVGVNGGNGTNNNSGALGTSLGGSIPATNENNGAMLFGFDAGAVEVGILLEALETKGVVRTLAEPNLTALSGQEAKFLAGGEYPVPVAQDNGAITVEFKPFGVALNFIPRVVDADLINLEMNASVSAIDPNNGFEINAFKIDAFTRRETSTTVEMRDGESFAIAGLLQDDFLDVNGQIPWLGDVPVLGALFRSANYQREQTELVIIVTAHLVTPKRGEAFALPTDRVKPPSEEDLFLFGKVANSRTPTRGAAGEVANQDFSGSYGYVMD</sequence>